<evidence type="ECO:0000259" key="2">
    <source>
        <dbReference type="PROSITE" id="PS50866"/>
    </source>
</evidence>
<dbReference type="InterPro" id="IPR051064">
    <property type="entry name" value="SEC14/CRAL-TRIO_domain"/>
</dbReference>
<evidence type="ECO:0008006" key="5">
    <source>
        <dbReference type="Google" id="ProtNLM"/>
    </source>
</evidence>
<proteinExistence type="predicted"/>
<evidence type="ECO:0000313" key="3">
    <source>
        <dbReference type="EMBL" id="CAG7785370.1"/>
    </source>
</evidence>
<accession>A0A8J2KF67</accession>
<evidence type="ECO:0000259" key="1">
    <source>
        <dbReference type="PROSITE" id="PS50191"/>
    </source>
</evidence>
<dbReference type="Pfam" id="PF00650">
    <property type="entry name" value="CRAL_TRIO"/>
    <property type="match status" value="1"/>
</dbReference>
<feature type="domain" description="GOLD" evidence="2">
    <location>
        <begin position="273"/>
        <end position="369"/>
    </location>
</feature>
<dbReference type="CDD" id="cd00170">
    <property type="entry name" value="SEC14"/>
    <property type="match status" value="1"/>
</dbReference>
<feature type="domain" description="CRAL-TRIO" evidence="1">
    <location>
        <begin position="78"/>
        <end position="254"/>
    </location>
</feature>
<dbReference type="SMART" id="SM00516">
    <property type="entry name" value="SEC14"/>
    <property type="match status" value="1"/>
</dbReference>
<dbReference type="InterPro" id="IPR011074">
    <property type="entry name" value="CRAL/TRIO_N_dom"/>
</dbReference>
<gene>
    <name evidence="3" type="ORF">AFUS01_LOCUS23999</name>
</gene>
<dbReference type="GO" id="GO:0005737">
    <property type="term" value="C:cytoplasm"/>
    <property type="evidence" value="ECO:0007669"/>
    <property type="project" value="TreeGrafter"/>
</dbReference>
<keyword evidence="4" id="KW-1185">Reference proteome</keyword>
<dbReference type="PANTHER" id="PTHR23324:SF83">
    <property type="entry name" value="SEC14-LIKE PROTEIN 2"/>
    <property type="match status" value="1"/>
</dbReference>
<protein>
    <recommendedName>
        <fullName evidence="5">CRAL-TRIO domain-containing protein</fullName>
    </recommendedName>
</protein>
<evidence type="ECO:0000313" key="4">
    <source>
        <dbReference type="Proteomes" id="UP000708208"/>
    </source>
</evidence>
<dbReference type="AlphaFoldDB" id="A0A8J2KF67"/>
<name>A0A8J2KF67_9HEXA</name>
<dbReference type="InterPro" id="IPR009038">
    <property type="entry name" value="GOLD_dom"/>
</dbReference>
<dbReference type="PROSITE" id="PS50191">
    <property type="entry name" value="CRAL_TRIO"/>
    <property type="match status" value="1"/>
</dbReference>
<dbReference type="PANTHER" id="PTHR23324">
    <property type="entry name" value="SEC14 RELATED PROTEIN"/>
    <property type="match status" value="1"/>
</dbReference>
<dbReference type="InterPro" id="IPR001251">
    <property type="entry name" value="CRAL-TRIO_dom"/>
</dbReference>
<organism evidence="3 4">
    <name type="scientific">Allacma fusca</name>
    <dbReference type="NCBI Taxonomy" id="39272"/>
    <lineage>
        <taxon>Eukaryota</taxon>
        <taxon>Metazoa</taxon>
        <taxon>Ecdysozoa</taxon>
        <taxon>Arthropoda</taxon>
        <taxon>Hexapoda</taxon>
        <taxon>Collembola</taxon>
        <taxon>Symphypleona</taxon>
        <taxon>Sminthuridae</taxon>
        <taxon>Allacma</taxon>
    </lineage>
</organism>
<dbReference type="Proteomes" id="UP000708208">
    <property type="component" value="Unassembled WGS sequence"/>
</dbReference>
<dbReference type="Pfam" id="PF03765">
    <property type="entry name" value="CRAL_TRIO_N"/>
    <property type="match status" value="1"/>
</dbReference>
<dbReference type="PROSITE" id="PS50866">
    <property type="entry name" value="GOLD"/>
    <property type="match status" value="1"/>
</dbReference>
<reference evidence="3" key="1">
    <citation type="submission" date="2021-06" db="EMBL/GenBank/DDBJ databases">
        <authorList>
            <person name="Hodson N. C."/>
            <person name="Mongue J. A."/>
            <person name="Jaron S. K."/>
        </authorList>
    </citation>
    <scope>NUCLEOTIDE SEQUENCE</scope>
</reference>
<dbReference type="SMART" id="SM01100">
    <property type="entry name" value="CRAL_TRIO_N"/>
    <property type="match status" value="1"/>
</dbReference>
<dbReference type="OrthoDB" id="440711at2759"/>
<comment type="caution">
    <text evidence="3">The sequence shown here is derived from an EMBL/GenBank/DDBJ whole genome shotgun (WGS) entry which is preliminary data.</text>
</comment>
<dbReference type="EMBL" id="CAJVCH010295097">
    <property type="protein sequence ID" value="CAG7785370.1"/>
    <property type="molecule type" value="Genomic_DNA"/>
</dbReference>
<sequence>MSSPRVLSPEEINEVKELKQRVQDLIPHLRDEYHKHDVHFVRYVRARDHNVEKAAEMFRKTINWRLANDVDHCLDKILPTNFNLDYPLHYTGRDKDGDVVGVLRVGKFDLRKNLDAGYRKEFMIYGMQSFDFGTNVTKSISTNDDYRFQTNIIADMDGFQFGQFLSKEAIELSLDIVRMLESNYPECLKSMVIVNAPKIFEILWALIRPLLTARSISKISIYGSNKEKWKVKLRDEIDPDSLPSEYGGAISYFPRAIYNRPSEVFPRFKMLPQEDLTTVVVPAGSTHDISLDILAGATLCWNFKTEQYDIGFRIQFDNIEDVVPYSRVDSHIYLQKGMFTCEHTGKYTLIFDNTFSAFTSKTLQLAVQTYS</sequence>